<keyword evidence="4 8" id="KW-0812">Transmembrane</keyword>
<feature type="transmembrane region" description="Helical" evidence="8">
    <location>
        <begin position="95"/>
        <end position="115"/>
    </location>
</feature>
<dbReference type="PANTHER" id="PTHR11388">
    <property type="entry name" value="ORGANIC ANION TRANSPORTER"/>
    <property type="match status" value="1"/>
</dbReference>
<evidence type="ECO:0000256" key="2">
    <source>
        <dbReference type="ARBA" id="ARBA00009657"/>
    </source>
</evidence>
<comment type="similarity">
    <text evidence="2 8">Belongs to the organo anion transporter (TC 2.A.60) family.</text>
</comment>
<dbReference type="InterPro" id="IPR002350">
    <property type="entry name" value="Kazal_dom"/>
</dbReference>
<keyword evidence="11" id="KW-1185">Reference proteome</keyword>
<dbReference type="GO" id="GO:0043252">
    <property type="term" value="P:sodium-independent organic anion transport"/>
    <property type="evidence" value="ECO:0007669"/>
    <property type="project" value="TreeGrafter"/>
</dbReference>
<evidence type="ECO:0000313" key="11">
    <source>
        <dbReference type="Proteomes" id="UP001209878"/>
    </source>
</evidence>
<feature type="transmembrane region" description="Helical" evidence="8">
    <location>
        <begin position="504"/>
        <end position="531"/>
    </location>
</feature>
<gene>
    <name evidence="10" type="ORF">NP493_1307g01016</name>
</gene>
<feature type="transmembrane region" description="Helical" evidence="8">
    <location>
        <begin position="388"/>
        <end position="408"/>
    </location>
</feature>
<dbReference type="EMBL" id="JAODUO010001305">
    <property type="protein sequence ID" value="KAK2166751.1"/>
    <property type="molecule type" value="Genomic_DNA"/>
</dbReference>
<dbReference type="GO" id="GO:0015347">
    <property type="term" value="F:sodium-independent organic anion transmembrane transporter activity"/>
    <property type="evidence" value="ECO:0007669"/>
    <property type="project" value="TreeGrafter"/>
</dbReference>
<feature type="domain" description="Kazal-like" evidence="9">
    <location>
        <begin position="432"/>
        <end position="483"/>
    </location>
</feature>
<accession>A0AAD9NFU8</accession>
<dbReference type="GO" id="GO:0006811">
    <property type="term" value="P:monoatomic ion transport"/>
    <property type="evidence" value="ECO:0007669"/>
    <property type="project" value="UniProtKB-KW"/>
</dbReference>
<evidence type="ECO:0000256" key="7">
    <source>
        <dbReference type="ARBA" id="ARBA00023157"/>
    </source>
</evidence>
<feature type="transmembrane region" description="Helical" evidence="8">
    <location>
        <begin position="26"/>
        <end position="47"/>
    </location>
</feature>
<organism evidence="10 11">
    <name type="scientific">Ridgeia piscesae</name>
    <name type="common">Tubeworm</name>
    <dbReference type="NCBI Taxonomy" id="27915"/>
    <lineage>
        <taxon>Eukaryota</taxon>
        <taxon>Metazoa</taxon>
        <taxon>Spiralia</taxon>
        <taxon>Lophotrochozoa</taxon>
        <taxon>Annelida</taxon>
        <taxon>Polychaeta</taxon>
        <taxon>Sedentaria</taxon>
        <taxon>Canalipalpata</taxon>
        <taxon>Sabellida</taxon>
        <taxon>Siboglinidae</taxon>
        <taxon>Ridgeia</taxon>
    </lineage>
</organism>
<dbReference type="Proteomes" id="UP001209878">
    <property type="component" value="Unassembled WGS sequence"/>
</dbReference>
<keyword evidence="6 8" id="KW-0472">Membrane</keyword>
<dbReference type="Pfam" id="PF07648">
    <property type="entry name" value="Kazal_2"/>
    <property type="match status" value="1"/>
</dbReference>
<feature type="transmembrane region" description="Helical" evidence="8">
    <location>
        <begin position="244"/>
        <end position="266"/>
    </location>
</feature>
<dbReference type="PANTHER" id="PTHR11388:SF100">
    <property type="entry name" value="SOLUTE CARRIER ORGANIC ANION TRANSPORTER FAMILY MEMBER 4A1"/>
    <property type="match status" value="1"/>
</dbReference>
<keyword evidence="8" id="KW-0406">Ion transport</keyword>
<keyword evidence="5 8" id="KW-1133">Transmembrane helix</keyword>
<dbReference type="Gene3D" id="1.20.1250.20">
    <property type="entry name" value="MFS general substrate transporter like domains"/>
    <property type="match status" value="1"/>
</dbReference>
<dbReference type="GO" id="GO:0016323">
    <property type="term" value="C:basolateral plasma membrane"/>
    <property type="evidence" value="ECO:0007669"/>
    <property type="project" value="TreeGrafter"/>
</dbReference>
<keyword evidence="7" id="KW-1015">Disulfide bond</keyword>
<keyword evidence="8" id="KW-0813">Transport</keyword>
<protein>
    <recommendedName>
        <fullName evidence="8">Solute carrier organic anion transporter family member</fullName>
    </recommendedName>
</protein>
<name>A0AAD9NFU8_RIDPI</name>
<evidence type="ECO:0000256" key="1">
    <source>
        <dbReference type="ARBA" id="ARBA00004651"/>
    </source>
</evidence>
<dbReference type="Pfam" id="PF03137">
    <property type="entry name" value="OATP"/>
    <property type="match status" value="1"/>
</dbReference>
<feature type="transmembrane region" description="Helical" evidence="8">
    <location>
        <begin position="312"/>
        <end position="338"/>
    </location>
</feature>
<feature type="transmembrane region" description="Helical" evidence="8">
    <location>
        <begin position="156"/>
        <end position="181"/>
    </location>
</feature>
<dbReference type="AlphaFoldDB" id="A0AAD9NFU8"/>
<evidence type="ECO:0000259" key="9">
    <source>
        <dbReference type="PROSITE" id="PS51465"/>
    </source>
</evidence>
<evidence type="ECO:0000256" key="4">
    <source>
        <dbReference type="ARBA" id="ARBA00022692"/>
    </source>
</evidence>
<feature type="transmembrane region" description="Helical" evidence="8">
    <location>
        <begin position="193"/>
        <end position="217"/>
    </location>
</feature>
<dbReference type="PROSITE" id="PS51465">
    <property type="entry name" value="KAZAL_2"/>
    <property type="match status" value="1"/>
</dbReference>
<evidence type="ECO:0000313" key="10">
    <source>
        <dbReference type="EMBL" id="KAK2166751.1"/>
    </source>
</evidence>
<dbReference type="InterPro" id="IPR004156">
    <property type="entry name" value="OATP"/>
</dbReference>
<sequence>MAGVDHGSYGVGGVRPRWMQGLNKPAFFLVFTATAVFIQSMCVNGLIGVSISTLERRFGWRSTEAGLVPVFADLCGLPVLLVVGYYGSRAHKPRWTAVGMTFVGLGSLLFALPHFTTGPYDATGKGSMTSLCEISRDNSTSLRCSSAVTESGLWNYLYLFVVAISLMGMGSVPLTLLSVVYYDDCLPRHKAALYTGIFYAFSTIGPAVAYIGGGYILNVHTDVNLGGDHADVSVDDPRWVGAWWILYIVTGLMAIAIVLPILSFPAEMTGAEEVRKTRITEVHSSAIIGEVGLEDAHIGWPHIRDIPRELKLLFLNPTFLCMTLAGVGDAVMVAGFGAFGPKYLQNQFSISAAMAGMIFGILAVPGAAGGSFLGSYVIKRLRMTCSQLLRYHMAISFVVIAVTTMFLIQCRQQTFVGVNVLRGNRSMTSSSAAMTESCNTICGCDNLSYDPVCGVDRHTYFSPCHAGCLTAADKTYTNCSCVEGSGGNETTAMAGMCAASDCKLMALFCFLLFLAMFFIFVAGMFHLCIVLR</sequence>
<feature type="transmembrane region" description="Helical" evidence="8">
    <location>
        <begin position="350"/>
        <end position="376"/>
    </location>
</feature>
<reference evidence="10" key="1">
    <citation type="journal article" date="2023" name="Mol. Biol. Evol.">
        <title>Third-Generation Sequencing Reveals the Adaptive Role of the Epigenome in Three Deep-Sea Polychaetes.</title>
        <authorList>
            <person name="Perez M."/>
            <person name="Aroh O."/>
            <person name="Sun Y."/>
            <person name="Lan Y."/>
            <person name="Juniper S.K."/>
            <person name="Young C.R."/>
            <person name="Angers B."/>
            <person name="Qian P.Y."/>
        </authorList>
    </citation>
    <scope>NUCLEOTIDE SEQUENCE</scope>
    <source>
        <strain evidence="10">R07B-5</strain>
    </source>
</reference>
<evidence type="ECO:0000256" key="8">
    <source>
        <dbReference type="RuleBase" id="RU362056"/>
    </source>
</evidence>
<keyword evidence="3" id="KW-1003">Cell membrane</keyword>
<evidence type="ECO:0000256" key="3">
    <source>
        <dbReference type="ARBA" id="ARBA00022475"/>
    </source>
</evidence>
<dbReference type="NCBIfam" id="TIGR00805">
    <property type="entry name" value="oat"/>
    <property type="match status" value="1"/>
</dbReference>
<proteinExistence type="inferred from homology"/>
<dbReference type="SUPFAM" id="SSF100895">
    <property type="entry name" value="Kazal-type serine protease inhibitors"/>
    <property type="match status" value="1"/>
</dbReference>
<dbReference type="InterPro" id="IPR036058">
    <property type="entry name" value="Kazal_dom_sf"/>
</dbReference>
<dbReference type="SUPFAM" id="SSF103473">
    <property type="entry name" value="MFS general substrate transporter"/>
    <property type="match status" value="1"/>
</dbReference>
<evidence type="ECO:0000256" key="6">
    <source>
        <dbReference type="ARBA" id="ARBA00023136"/>
    </source>
</evidence>
<dbReference type="InterPro" id="IPR036259">
    <property type="entry name" value="MFS_trans_sf"/>
</dbReference>
<comment type="caution">
    <text evidence="10">The sequence shown here is derived from an EMBL/GenBank/DDBJ whole genome shotgun (WGS) entry which is preliminary data.</text>
</comment>
<evidence type="ECO:0000256" key="5">
    <source>
        <dbReference type="ARBA" id="ARBA00022989"/>
    </source>
</evidence>
<comment type="caution">
    <text evidence="8">Lacks conserved residue(s) required for the propagation of feature annotation.</text>
</comment>
<feature type="transmembrane region" description="Helical" evidence="8">
    <location>
        <begin position="67"/>
        <end position="88"/>
    </location>
</feature>
<comment type="subcellular location">
    <subcellularLocation>
        <location evidence="1 8">Cell membrane</location>
        <topology evidence="1 8">Multi-pass membrane protein</topology>
    </subcellularLocation>
</comment>